<feature type="region of interest" description="Disordered" evidence="1">
    <location>
        <begin position="1"/>
        <end position="20"/>
    </location>
</feature>
<accession>A0A9P5JWV5</accession>
<name>A0A9P5JWV5_9AGAM</name>
<sequence length="337" mass="37009">MADKKYVGSQPPGTSPMVVGGDKNANNYPIGADGKRDWSFGLFDCFNSCGLCCQAVWCTCVVFSKNGQRLRHLQEHGAPLPGGGETYDRACCLFGALHYTEYAMIKHYNSLNPRRLRVDSACPVPGPGPSMIWSCDILVQVLCECLCLTKRGLCTRQALIFGPGYPDCIYKATNRVDLGYSITISPFALLSESAMVDDKQYVSSQPQGTAPMHEGGNKNANNCPIDADGKRNWSFGLFGCFSSWGLCCHAYWCSWADRSKNKQRLRHLQIHGTPLPGGGKLGILGLKGVVKNRTEARERYGIRGSAFGDCLTMCFCHSCAVTQLRQEIELEEGSCRK</sequence>
<protein>
    <submittedName>
        <fullName evidence="2">PLAC8 family-domain-containing protein</fullName>
    </submittedName>
</protein>
<reference evidence="2" key="2">
    <citation type="journal article" date="2020" name="Nat. Commun.">
        <title>Large-scale genome sequencing of mycorrhizal fungi provides insights into the early evolution of symbiotic traits.</title>
        <authorList>
            <person name="Miyauchi S."/>
            <person name="Kiss E."/>
            <person name="Kuo A."/>
            <person name="Drula E."/>
            <person name="Kohler A."/>
            <person name="Sanchez-Garcia M."/>
            <person name="Morin E."/>
            <person name="Andreopoulos B."/>
            <person name="Barry K.W."/>
            <person name="Bonito G."/>
            <person name="Buee M."/>
            <person name="Carver A."/>
            <person name="Chen C."/>
            <person name="Cichocki N."/>
            <person name="Clum A."/>
            <person name="Culley D."/>
            <person name="Crous P.W."/>
            <person name="Fauchery L."/>
            <person name="Girlanda M."/>
            <person name="Hayes R.D."/>
            <person name="Keri Z."/>
            <person name="LaButti K."/>
            <person name="Lipzen A."/>
            <person name="Lombard V."/>
            <person name="Magnuson J."/>
            <person name="Maillard F."/>
            <person name="Murat C."/>
            <person name="Nolan M."/>
            <person name="Ohm R.A."/>
            <person name="Pangilinan J."/>
            <person name="Pereira M.F."/>
            <person name="Perotto S."/>
            <person name="Peter M."/>
            <person name="Pfister S."/>
            <person name="Riley R."/>
            <person name="Sitrit Y."/>
            <person name="Stielow J.B."/>
            <person name="Szollosi G."/>
            <person name="Zifcakova L."/>
            <person name="Stursova M."/>
            <person name="Spatafora J.W."/>
            <person name="Tedersoo L."/>
            <person name="Vaario L.M."/>
            <person name="Yamada A."/>
            <person name="Yan M."/>
            <person name="Wang P."/>
            <person name="Xu J."/>
            <person name="Bruns T."/>
            <person name="Baldrian P."/>
            <person name="Vilgalys R."/>
            <person name="Dunand C."/>
            <person name="Henrissat B."/>
            <person name="Grigoriev I.V."/>
            <person name="Hibbett D."/>
            <person name="Nagy L.G."/>
            <person name="Martin F.M."/>
        </authorList>
    </citation>
    <scope>NUCLEOTIDE SEQUENCE</scope>
    <source>
        <strain evidence="2">Prilba</strain>
    </source>
</reference>
<dbReference type="EMBL" id="WHVB01000034">
    <property type="protein sequence ID" value="KAF8467966.1"/>
    <property type="molecule type" value="Genomic_DNA"/>
</dbReference>
<dbReference type="NCBIfam" id="TIGR01571">
    <property type="entry name" value="A_thal_Cys_rich"/>
    <property type="match status" value="1"/>
</dbReference>
<dbReference type="Pfam" id="PF04749">
    <property type="entry name" value="PLAC8"/>
    <property type="match status" value="1"/>
</dbReference>
<reference evidence="2" key="1">
    <citation type="submission" date="2019-10" db="EMBL/GenBank/DDBJ databases">
        <authorList>
            <consortium name="DOE Joint Genome Institute"/>
            <person name="Kuo A."/>
            <person name="Miyauchi S."/>
            <person name="Kiss E."/>
            <person name="Drula E."/>
            <person name="Kohler A."/>
            <person name="Sanchez-Garcia M."/>
            <person name="Andreopoulos B."/>
            <person name="Barry K.W."/>
            <person name="Bonito G."/>
            <person name="Buee M."/>
            <person name="Carver A."/>
            <person name="Chen C."/>
            <person name="Cichocki N."/>
            <person name="Clum A."/>
            <person name="Culley D."/>
            <person name="Crous P.W."/>
            <person name="Fauchery L."/>
            <person name="Girlanda M."/>
            <person name="Hayes R."/>
            <person name="Keri Z."/>
            <person name="LaButti K."/>
            <person name="Lipzen A."/>
            <person name="Lombard V."/>
            <person name="Magnuson J."/>
            <person name="Maillard F."/>
            <person name="Morin E."/>
            <person name="Murat C."/>
            <person name="Nolan M."/>
            <person name="Ohm R."/>
            <person name="Pangilinan J."/>
            <person name="Pereira M."/>
            <person name="Perotto S."/>
            <person name="Peter M."/>
            <person name="Riley R."/>
            <person name="Sitrit Y."/>
            <person name="Stielow B."/>
            <person name="Szollosi G."/>
            <person name="Zifcakova L."/>
            <person name="Stursova M."/>
            <person name="Spatafora J.W."/>
            <person name="Tedersoo L."/>
            <person name="Vaario L.-M."/>
            <person name="Yamada A."/>
            <person name="Yan M."/>
            <person name="Wang P."/>
            <person name="Xu J."/>
            <person name="Bruns T."/>
            <person name="Baldrian P."/>
            <person name="Vilgalys R."/>
            <person name="Henrissat B."/>
            <person name="Grigoriev I.V."/>
            <person name="Hibbett D."/>
            <person name="Nagy L.G."/>
            <person name="Martin F.M."/>
        </authorList>
    </citation>
    <scope>NUCLEOTIDE SEQUENCE</scope>
    <source>
        <strain evidence="2">Prilba</strain>
    </source>
</reference>
<evidence type="ECO:0000313" key="3">
    <source>
        <dbReference type="Proteomes" id="UP000759537"/>
    </source>
</evidence>
<gene>
    <name evidence="2" type="ORF">DFH94DRAFT_685783</name>
</gene>
<proteinExistence type="predicted"/>
<evidence type="ECO:0000256" key="1">
    <source>
        <dbReference type="SAM" id="MobiDB-lite"/>
    </source>
</evidence>
<dbReference type="OrthoDB" id="1045822at2759"/>
<dbReference type="InterPro" id="IPR006461">
    <property type="entry name" value="PLAC_motif_containing"/>
</dbReference>
<evidence type="ECO:0000313" key="2">
    <source>
        <dbReference type="EMBL" id="KAF8467966.1"/>
    </source>
</evidence>
<organism evidence="2 3">
    <name type="scientific">Russula ochroleuca</name>
    <dbReference type="NCBI Taxonomy" id="152965"/>
    <lineage>
        <taxon>Eukaryota</taxon>
        <taxon>Fungi</taxon>
        <taxon>Dikarya</taxon>
        <taxon>Basidiomycota</taxon>
        <taxon>Agaricomycotina</taxon>
        <taxon>Agaricomycetes</taxon>
        <taxon>Russulales</taxon>
        <taxon>Russulaceae</taxon>
        <taxon>Russula</taxon>
    </lineage>
</organism>
<keyword evidence="3" id="KW-1185">Reference proteome</keyword>
<dbReference type="AlphaFoldDB" id="A0A9P5JWV5"/>
<dbReference type="PANTHER" id="PTHR15907">
    <property type="entry name" value="DUF614 FAMILY PROTEIN-RELATED"/>
    <property type="match status" value="1"/>
</dbReference>
<comment type="caution">
    <text evidence="2">The sequence shown here is derived from an EMBL/GenBank/DDBJ whole genome shotgun (WGS) entry which is preliminary data.</text>
</comment>
<dbReference type="Proteomes" id="UP000759537">
    <property type="component" value="Unassembled WGS sequence"/>
</dbReference>